<keyword evidence="2" id="KW-1185">Reference proteome</keyword>
<reference evidence="1 2" key="1">
    <citation type="journal article" date="2021" name="BMC Biol.">
        <title>Horizontally acquired antibacterial genes associated with adaptive radiation of ladybird beetles.</title>
        <authorList>
            <person name="Li H.S."/>
            <person name="Tang X.F."/>
            <person name="Huang Y.H."/>
            <person name="Xu Z.Y."/>
            <person name="Chen M.L."/>
            <person name="Du X.Y."/>
            <person name="Qiu B.Y."/>
            <person name="Chen P.T."/>
            <person name="Zhang W."/>
            <person name="Slipinski A."/>
            <person name="Escalona H.E."/>
            <person name="Waterhouse R.M."/>
            <person name="Zwick A."/>
            <person name="Pang H."/>
        </authorList>
    </citation>
    <scope>NUCLEOTIDE SEQUENCE [LARGE SCALE GENOMIC DNA]</scope>
    <source>
        <strain evidence="1">SYSU2018</strain>
    </source>
</reference>
<protein>
    <submittedName>
        <fullName evidence="1">Uncharacterized protein</fullName>
    </submittedName>
</protein>
<sequence>MDKYELTPKNIHICDETGIFTVQDPGEILAPKGMKSVESITSWVRGTNVTLLCTLRAAGGFVHLSEQENTYHRIHTLGFTFSRLLEVINKKECDLFVEHF</sequence>
<gene>
    <name evidence="1" type="ORF">HHI36_006110</name>
</gene>
<accession>A0ABD2NW64</accession>
<name>A0ABD2NW64_9CUCU</name>
<organism evidence="1 2">
    <name type="scientific">Cryptolaemus montrouzieri</name>
    <dbReference type="NCBI Taxonomy" id="559131"/>
    <lineage>
        <taxon>Eukaryota</taxon>
        <taxon>Metazoa</taxon>
        <taxon>Ecdysozoa</taxon>
        <taxon>Arthropoda</taxon>
        <taxon>Hexapoda</taxon>
        <taxon>Insecta</taxon>
        <taxon>Pterygota</taxon>
        <taxon>Neoptera</taxon>
        <taxon>Endopterygota</taxon>
        <taxon>Coleoptera</taxon>
        <taxon>Polyphaga</taxon>
        <taxon>Cucujiformia</taxon>
        <taxon>Coccinelloidea</taxon>
        <taxon>Coccinellidae</taxon>
        <taxon>Scymninae</taxon>
        <taxon>Scymnini</taxon>
        <taxon>Cryptolaemus</taxon>
    </lineage>
</organism>
<dbReference type="Proteomes" id="UP001516400">
    <property type="component" value="Unassembled WGS sequence"/>
</dbReference>
<proteinExistence type="predicted"/>
<dbReference type="AlphaFoldDB" id="A0ABD2NW64"/>
<evidence type="ECO:0000313" key="2">
    <source>
        <dbReference type="Proteomes" id="UP001516400"/>
    </source>
</evidence>
<dbReference type="EMBL" id="JABFTP020000144">
    <property type="protein sequence ID" value="KAL3282952.1"/>
    <property type="molecule type" value="Genomic_DNA"/>
</dbReference>
<evidence type="ECO:0000313" key="1">
    <source>
        <dbReference type="EMBL" id="KAL3282952.1"/>
    </source>
</evidence>
<comment type="caution">
    <text evidence="1">The sequence shown here is derived from an EMBL/GenBank/DDBJ whole genome shotgun (WGS) entry which is preliminary data.</text>
</comment>